<keyword evidence="5 8" id="KW-0378">Hydrolase</keyword>
<comment type="catalytic activity">
    <reaction evidence="4 5">
        <text>an acyl phosphate + H2O = a carboxylate + phosphate + H(+)</text>
        <dbReference type="Rhea" id="RHEA:14965"/>
        <dbReference type="ChEBI" id="CHEBI:15377"/>
        <dbReference type="ChEBI" id="CHEBI:15378"/>
        <dbReference type="ChEBI" id="CHEBI:29067"/>
        <dbReference type="ChEBI" id="CHEBI:43474"/>
        <dbReference type="ChEBI" id="CHEBI:59918"/>
        <dbReference type="EC" id="3.6.1.7"/>
    </reaction>
</comment>
<dbReference type="GO" id="GO:0003998">
    <property type="term" value="F:acylphosphatase activity"/>
    <property type="evidence" value="ECO:0007669"/>
    <property type="project" value="UniProtKB-EC"/>
</dbReference>
<dbReference type="InterPro" id="IPR017968">
    <property type="entry name" value="Acylphosphatase_CS"/>
</dbReference>
<evidence type="ECO:0000259" key="7">
    <source>
        <dbReference type="PROSITE" id="PS51160"/>
    </source>
</evidence>
<feature type="active site" evidence="5">
    <location>
        <position position="18"/>
    </location>
</feature>
<feature type="domain" description="Acylphosphatase-like" evidence="7">
    <location>
        <begin position="3"/>
        <end position="92"/>
    </location>
</feature>
<protein>
    <recommendedName>
        <fullName evidence="3 5">acylphosphatase</fullName>
        <ecNumber evidence="2 5">3.6.1.7</ecNumber>
    </recommendedName>
</protein>
<evidence type="ECO:0000256" key="3">
    <source>
        <dbReference type="ARBA" id="ARBA00015991"/>
    </source>
</evidence>
<evidence type="ECO:0000256" key="4">
    <source>
        <dbReference type="ARBA" id="ARBA00047645"/>
    </source>
</evidence>
<feature type="active site" evidence="5">
    <location>
        <position position="36"/>
    </location>
</feature>
<evidence type="ECO:0000256" key="2">
    <source>
        <dbReference type="ARBA" id="ARBA00012150"/>
    </source>
</evidence>
<sequence>MVRVHIIVTGRVQGVGFRYFTAGHARTLGLTGLARNLPHGQVEIIAEGDRAPLEALIAAVRRGPPGAVVRDVRVDWDDAPAQPAPAREFVIR</sequence>
<dbReference type="PANTHER" id="PTHR47268">
    <property type="entry name" value="ACYLPHOSPHATASE"/>
    <property type="match status" value="1"/>
</dbReference>
<dbReference type="InterPro" id="IPR020456">
    <property type="entry name" value="Acylphosphatase"/>
</dbReference>
<name>A0A537J5D1_9BACT</name>
<dbReference type="Pfam" id="PF00708">
    <property type="entry name" value="Acylphosphatase"/>
    <property type="match status" value="1"/>
</dbReference>
<accession>A0A537J5D1</accession>
<organism evidence="8 9">
    <name type="scientific">Candidatus Segetimicrobium genomatis</name>
    <dbReference type="NCBI Taxonomy" id="2569760"/>
    <lineage>
        <taxon>Bacteria</taxon>
        <taxon>Bacillati</taxon>
        <taxon>Candidatus Sysuimicrobiota</taxon>
        <taxon>Candidatus Sysuimicrobiia</taxon>
        <taxon>Candidatus Sysuimicrobiales</taxon>
        <taxon>Candidatus Segetimicrobiaceae</taxon>
        <taxon>Candidatus Segetimicrobium</taxon>
    </lineage>
</organism>
<reference evidence="8 9" key="1">
    <citation type="journal article" date="2019" name="Nat. Microbiol.">
        <title>Mediterranean grassland soil C-N compound turnover is dependent on rainfall and depth, and is mediated by genomically divergent microorganisms.</title>
        <authorList>
            <person name="Diamond S."/>
            <person name="Andeer P.F."/>
            <person name="Li Z."/>
            <person name="Crits-Christoph A."/>
            <person name="Burstein D."/>
            <person name="Anantharaman K."/>
            <person name="Lane K.R."/>
            <person name="Thomas B.C."/>
            <person name="Pan C."/>
            <person name="Northen T.R."/>
            <person name="Banfield J.F."/>
        </authorList>
    </citation>
    <scope>NUCLEOTIDE SEQUENCE [LARGE SCALE GENOMIC DNA]</scope>
    <source>
        <strain evidence="8">NP_7</strain>
    </source>
</reference>
<evidence type="ECO:0000256" key="6">
    <source>
        <dbReference type="RuleBase" id="RU004168"/>
    </source>
</evidence>
<dbReference type="InterPro" id="IPR001792">
    <property type="entry name" value="Acylphosphatase-like_dom"/>
</dbReference>
<dbReference type="InterPro" id="IPR036046">
    <property type="entry name" value="Acylphosphatase-like_dom_sf"/>
</dbReference>
<evidence type="ECO:0000256" key="1">
    <source>
        <dbReference type="ARBA" id="ARBA00005614"/>
    </source>
</evidence>
<evidence type="ECO:0000313" key="9">
    <source>
        <dbReference type="Proteomes" id="UP000320048"/>
    </source>
</evidence>
<dbReference type="SUPFAM" id="SSF54975">
    <property type="entry name" value="Acylphosphatase/BLUF domain-like"/>
    <property type="match status" value="1"/>
</dbReference>
<dbReference type="PANTHER" id="PTHR47268:SF4">
    <property type="entry name" value="ACYLPHOSPHATASE"/>
    <property type="match status" value="1"/>
</dbReference>
<dbReference type="PROSITE" id="PS00150">
    <property type="entry name" value="ACYLPHOSPHATASE_1"/>
    <property type="match status" value="1"/>
</dbReference>
<proteinExistence type="inferred from homology"/>
<dbReference type="PROSITE" id="PS51160">
    <property type="entry name" value="ACYLPHOSPHATASE_3"/>
    <property type="match status" value="1"/>
</dbReference>
<dbReference type="Proteomes" id="UP000320048">
    <property type="component" value="Unassembled WGS sequence"/>
</dbReference>
<comment type="caution">
    <text evidence="8">The sequence shown here is derived from an EMBL/GenBank/DDBJ whole genome shotgun (WGS) entry which is preliminary data.</text>
</comment>
<gene>
    <name evidence="8" type="ORF">E6H04_11830</name>
</gene>
<dbReference type="Gene3D" id="3.30.70.100">
    <property type="match status" value="1"/>
</dbReference>
<evidence type="ECO:0000256" key="5">
    <source>
        <dbReference type="PROSITE-ProRule" id="PRU00520"/>
    </source>
</evidence>
<comment type="similarity">
    <text evidence="1 6">Belongs to the acylphosphatase family.</text>
</comment>
<dbReference type="AlphaFoldDB" id="A0A537J5D1"/>
<dbReference type="EMBL" id="VBAO01000344">
    <property type="protein sequence ID" value="TMI78764.1"/>
    <property type="molecule type" value="Genomic_DNA"/>
</dbReference>
<evidence type="ECO:0000313" key="8">
    <source>
        <dbReference type="EMBL" id="TMI78764.1"/>
    </source>
</evidence>
<dbReference type="EC" id="3.6.1.7" evidence="2 5"/>